<sequence>MARRQFNVFNLSFLDVIACGFGAVILFFMIINSQVKNRSDQASSDLQSESRLLEERIFNEQKQLVRITNALDKTEKENAIIEGSVDELTEIIEKLLKEIEFYKANSLASDDDIKRLQADVEQLTQSNKRMSAQAALDSSNTGESLREFVGEGNRQYLTELKLGGKHVLFLVDASASMLGRTYVNVIRYRNMEDSQKVKAPKWRQTVNSVDWLTTRLQGGTKFQIYTFNESAVSAIEDSQGEWLEVGDGTTIKNAIEELRSTVPQNGTSLINAFEKINDLQPRPDNIFLLTDGLPTQGKRNPASETMVKPEQRIRYFEQALRELPPIPVNVLLFPMDGDPLAAEAYWRLAIRSKGSFMAPSRDWP</sequence>
<feature type="coiled-coil region" evidence="1">
    <location>
        <begin position="57"/>
        <end position="133"/>
    </location>
</feature>
<keyword evidence="2" id="KW-1133">Transmembrane helix</keyword>
<gene>
    <name evidence="3" type="ORF">METZ01_LOCUS45741</name>
</gene>
<reference evidence="3" key="1">
    <citation type="submission" date="2018-05" db="EMBL/GenBank/DDBJ databases">
        <authorList>
            <person name="Lanie J.A."/>
            <person name="Ng W.-L."/>
            <person name="Kazmierczak K.M."/>
            <person name="Andrzejewski T.M."/>
            <person name="Davidsen T.M."/>
            <person name="Wayne K.J."/>
            <person name="Tettelin H."/>
            <person name="Glass J.I."/>
            <person name="Rusch D."/>
            <person name="Podicherti R."/>
            <person name="Tsui H.-C.T."/>
            <person name="Winkler M.E."/>
        </authorList>
    </citation>
    <scope>NUCLEOTIDE SEQUENCE</scope>
</reference>
<dbReference type="Gene3D" id="3.40.50.410">
    <property type="entry name" value="von Willebrand factor, type A domain"/>
    <property type="match status" value="1"/>
</dbReference>
<evidence type="ECO:0000256" key="1">
    <source>
        <dbReference type="SAM" id="Coils"/>
    </source>
</evidence>
<keyword evidence="1" id="KW-0175">Coiled coil</keyword>
<evidence type="ECO:0000256" key="2">
    <source>
        <dbReference type="SAM" id="Phobius"/>
    </source>
</evidence>
<protein>
    <submittedName>
        <fullName evidence="3">Uncharacterized protein</fullName>
    </submittedName>
</protein>
<dbReference type="CDD" id="cd00198">
    <property type="entry name" value="vWFA"/>
    <property type="match status" value="1"/>
</dbReference>
<keyword evidence="2" id="KW-0472">Membrane</keyword>
<dbReference type="InterPro" id="IPR036465">
    <property type="entry name" value="vWFA_dom_sf"/>
</dbReference>
<evidence type="ECO:0000313" key="3">
    <source>
        <dbReference type="EMBL" id="SUZ92887.1"/>
    </source>
</evidence>
<name>A0A381RSI9_9ZZZZ</name>
<feature type="transmembrane region" description="Helical" evidence="2">
    <location>
        <begin position="12"/>
        <end position="31"/>
    </location>
</feature>
<dbReference type="AlphaFoldDB" id="A0A381RSI9"/>
<organism evidence="3">
    <name type="scientific">marine metagenome</name>
    <dbReference type="NCBI Taxonomy" id="408172"/>
    <lineage>
        <taxon>unclassified sequences</taxon>
        <taxon>metagenomes</taxon>
        <taxon>ecological metagenomes</taxon>
    </lineage>
</organism>
<accession>A0A381RSI9</accession>
<dbReference type="SUPFAM" id="SSF53300">
    <property type="entry name" value="vWA-like"/>
    <property type="match status" value="1"/>
</dbReference>
<dbReference type="EMBL" id="UINC01002098">
    <property type="protein sequence ID" value="SUZ92887.1"/>
    <property type="molecule type" value="Genomic_DNA"/>
</dbReference>
<proteinExistence type="predicted"/>
<keyword evidence="2" id="KW-0812">Transmembrane</keyword>